<evidence type="ECO:0000256" key="1">
    <source>
        <dbReference type="ARBA" id="ARBA00004141"/>
    </source>
</evidence>
<dbReference type="AlphaFoldDB" id="A0A285PE77"/>
<dbReference type="Proteomes" id="UP000219439">
    <property type="component" value="Unassembled WGS sequence"/>
</dbReference>
<name>A0A285PE77_9HYPH</name>
<gene>
    <name evidence="7" type="ORF">SAMN06265368_2653</name>
</gene>
<evidence type="ECO:0000256" key="2">
    <source>
        <dbReference type="ARBA" id="ARBA00022692"/>
    </source>
</evidence>
<dbReference type="SUPFAM" id="SSF103481">
    <property type="entry name" value="Multidrug resistance efflux transporter EmrE"/>
    <property type="match status" value="1"/>
</dbReference>
<comment type="subcellular location">
    <subcellularLocation>
        <location evidence="1">Membrane</location>
        <topology evidence="1">Multi-pass membrane protein</topology>
    </subcellularLocation>
</comment>
<reference evidence="7 8" key="1">
    <citation type="submission" date="2017-09" db="EMBL/GenBank/DDBJ databases">
        <authorList>
            <person name="Ehlers B."/>
            <person name="Leendertz F.H."/>
        </authorList>
    </citation>
    <scope>NUCLEOTIDE SEQUENCE [LARGE SCALE GENOMIC DNA]</scope>
    <source>
        <strain evidence="7 8">DSM 18289</strain>
    </source>
</reference>
<feature type="transmembrane region" description="Helical" evidence="5">
    <location>
        <begin position="96"/>
        <end position="118"/>
    </location>
</feature>
<evidence type="ECO:0000256" key="4">
    <source>
        <dbReference type="ARBA" id="ARBA00023136"/>
    </source>
</evidence>
<organism evidence="7 8">
    <name type="scientific">Cohaesibacter gelatinilyticus</name>
    <dbReference type="NCBI Taxonomy" id="372072"/>
    <lineage>
        <taxon>Bacteria</taxon>
        <taxon>Pseudomonadati</taxon>
        <taxon>Pseudomonadota</taxon>
        <taxon>Alphaproteobacteria</taxon>
        <taxon>Hyphomicrobiales</taxon>
        <taxon>Cohaesibacteraceae</taxon>
    </lineage>
</organism>
<keyword evidence="3 5" id="KW-1133">Transmembrane helix</keyword>
<dbReference type="GO" id="GO:0016020">
    <property type="term" value="C:membrane"/>
    <property type="evidence" value="ECO:0007669"/>
    <property type="project" value="UniProtKB-SubCell"/>
</dbReference>
<keyword evidence="2 5" id="KW-0812">Transmembrane</keyword>
<feature type="transmembrane region" description="Helical" evidence="5">
    <location>
        <begin position="69"/>
        <end position="90"/>
    </location>
</feature>
<evidence type="ECO:0000259" key="6">
    <source>
        <dbReference type="Pfam" id="PF00892"/>
    </source>
</evidence>
<dbReference type="PANTHER" id="PTHR32322:SF9">
    <property type="entry name" value="AMINO-ACID METABOLITE EFFLUX PUMP-RELATED"/>
    <property type="match status" value="1"/>
</dbReference>
<protein>
    <submittedName>
        <fullName evidence="7">EamA-like transporter family protein</fullName>
    </submittedName>
</protein>
<dbReference type="InterPro" id="IPR037185">
    <property type="entry name" value="EmrE-like"/>
</dbReference>
<evidence type="ECO:0000313" key="8">
    <source>
        <dbReference type="Proteomes" id="UP000219439"/>
    </source>
</evidence>
<dbReference type="InterPro" id="IPR000620">
    <property type="entry name" value="EamA_dom"/>
</dbReference>
<keyword evidence="8" id="KW-1185">Reference proteome</keyword>
<dbReference type="PANTHER" id="PTHR32322">
    <property type="entry name" value="INNER MEMBRANE TRANSPORTER"/>
    <property type="match status" value="1"/>
</dbReference>
<evidence type="ECO:0000256" key="5">
    <source>
        <dbReference type="SAM" id="Phobius"/>
    </source>
</evidence>
<dbReference type="OrthoDB" id="9810556at2"/>
<proteinExistence type="predicted"/>
<dbReference type="RefSeq" id="WP_097153901.1">
    <property type="nucleotide sequence ID" value="NZ_OBEL01000002.1"/>
</dbReference>
<feature type="domain" description="EamA" evidence="6">
    <location>
        <begin position="11"/>
        <end position="121"/>
    </location>
</feature>
<feature type="transmembrane region" description="Helical" evidence="5">
    <location>
        <begin position="35"/>
        <end position="57"/>
    </location>
</feature>
<accession>A0A285PE77</accession>
<dbReference type="InterPro" id="IPR050638">
    <property type="entry name" value="AA-Vitamin_Transporters"/>
</dbReference>
<evidence type="ECO:0000256" key="3">
    <source>
        <dbReference type="ARBA" id="ARBA00022989"/>
    </source>
</evidence>
<sequence>MTSPNPRMELALLALLALLWGSSYLFIKMAVTEIPPITLIALRVFGAAVFLIIVMRIRSEKLPRDSKTWRMLFLQAIFNSIGAWSVLAWGQQYVDSGLASVLNSTSPIFVFLITATITHHETLDGRSKPGSFT</sequence>
<dbReference type="Pfam" id="PF00892">
    <property type="entry name" value="EamA"/>
    <property type="match status" value="1"/>
</dbReference>
<dbReference type="EMBL" id="OBEL01000002">
    <property type="protein sequence ID" value="SNZ19563.1"/>
    <property type="molecule type" value="Genomic_DNA"/>
</dbReference>
<evidence type="ECO:0000313" key="7">
    <source>
        <dbReference type="EMBL" id="SNZ19563.1"/>
    </source>
</evidence>
<keyword evidence="4 5" id="KW-0472">Membrane</keyword>